<dbReference type="Proteomes" id="UP000604341">
    <property type="component" value="Unassembled WGS sequence"/>
</dbReference>
<sequence>MARTKTKTEAAPTTPNPYRTFDALMATAAVDSQIEALAESGADRATLDQALTQALQDAQRRWGLGLHHLTHAAQTDGEDITLLVDARPIARLSEGSAPLADAYSTMRATDETGLSLWGALPDGHRVPADAPAARLKVLIEDARDFETLWTPARGDAHHRTWRSGDTLYVEVARPASAEAALSDAAWDVITSIRDRVFQRELMRRSEEVGMLGALLGARHAGARSNLNLLPDAHFTVQATVHTAQGPDARNAETHRALLRAASAELDELQSHMTKQLATVLRHGLNNR</sequence>
<evidence type="ECO:0000313" key="2">
    <source>
        <dbReference type="Proteomes" id="UP000604341"/>
    </source>
</evidence>
<keyword evidence="2" id="KW-1185">Reference proteome</keyword>
<comment type="caution">
    <text evidence="1">The sequence shown here is derived from an EMBL/GenBank/DDBJ whole genome shotgun (WGS) entry which is preliminary data.</text>
</comment>
<gene>
    <name evidence="1" type="primary">pprA</name>
    <name evidence="1" type="ORF">GCM10010844_19130</name>
</gene>
<dbReference type="EMBL" id="BMPE01000003">
    <property type="protein sequence ID" value="GGL00835.1"/>
    <property type="molecule type" value="Genomic_DNA"/>
</dbReference>
<organism evidence="1 2">
    <name type="scientific">Deinococcus radiotolerans</name>
    <dbReference type="NCBI Taxonomy" id="1309407"/>
    <lineage>
        <taxon>Bacteria</taxon>
        <taxon>Thermotogati</taxon>
        <taxon>Deinococcota</taxon>
        <taxon>Deinococci</taxon>
        <taxon>Deinococcales</taxon>
        <taxon>Deinococcaceae</taxon>
        <taxon>Deinococcus</taxon>
    </lineage>
</organism>
<name>A0ABQ2FIT8_9DEIO</name>
<dbReference type="RefSeq" id="WP_189068760.1">
    <property type="nucleotide sequence ID" value="NZ_BMPE01000003.1"/>
</dbReference>
<protein>
    <submittedName>
        <fullName evidence="1">DNA repair protein PprA</fullName>
    </submittedName>
</protein>
<reference evidence="2" key="1">
    <citation type="journal article" date="2019" name="Int. J. Syst. Evol. Microbiol.">
        <title>The Global Catalogue of Microorganisms (GCM) 10K type strain sequencing project: providing services to taxonomists for standard genome sequencing and annotation.</title>
        <authorList>
            <consortium name="The Broad Institute Genomics Platform"/>
            <consortium name="The Broad Institute Genome Sequencing Center for Infectious Disease"/>
            <person name="Wu L."/>
            <person name="Ma J."/>
        </authorList>
    </citation>
    <scope>NUCLEOTIDE SEQUENCE [LARGE SCALE GENOMIC DNA]</scope>
    <source>
        <strain evidence="2">JCM 19173</strain>
    </source>
</reference>
<proteinExistence type="predicted"/>
<evidence type="ECO:0000313" key="1">
    <source>
        <dbReference type="EMBL" id="GGL00835.1"/>
    </source>
</evidence>
<accession>A0ABQ2FIT8</accession>